<evidence type="ECO:0000313" key="2">
    <source>
        <dbReference type="EMBL" id="VEL10505.1"/>
    </source>
</evidence>
<protein>
    <submittedName>
        <fullName evidence="2">Uncharacterized protein</fullName>
    </submittedName>
</protein>
<sequence length="107" mass="12703">MRQQLDELTTRLVSQAKRSTQLESQLAEIQTRLHLEMEARSLQLTEFTSARERERQELLDQQQRLLSSEMRRSEEALEREKQRAADEIKILSQKVDYFGFMSNTENS</sequence>
<dbReference type="EMBL" id="CAAALY010009221">
    <property type="protein sequence ID" value="VEL10505.1"/>
    <property type="molecule type" value="Genomic_DNA"/>
</dbReference>
<evidence type="ECO:0000256" key="1">
    <source>
        <dbReference type="SAM" id="Coils"/>
    </source>
</evidence>
<feature type="coiled-coil region" evidence="1">
    <location>
        <begin position="63"/>
        <end position="94"/>
    </location>
</feature>
<keyword evidence="3" id="KW-1185">Reference proteome</keyword>
<name>A0A3S5FC62_9PLAT</name>
<dbReference type="AlphaFoldDB" id="A0A3S5FC62"/>
<keyword evidence="1" id="KW-0175">Coiled coil</keyword>
<accession>A0A3S5FC62</accession>
<evidence type="ECO:0000313" key="3">
    <source>
        <dbReference type="Proteomes" id="UP000784294"/>
    </source>
</evidence>
<organism evidence="2 3">
    <name type="scientific">Protopolystoma xenopodis</name>
    <dbReference type="NCBI Taxonomy" id="117903"/>
    <lineage>
        <taxon>Eukaryota</taxon>
        <taxon>Metazoa</taxon>
        <taxon>Spiralia</taxon>
        <taxon>Lophotrochozoa</taxon>
        <taxon>Platyhelminthes</taxon>
        <taxon>Monogenea</taxon>
        <taxon>Polyopisthocotylea</taxon>
        <taxon>Polystomatidea</taxon>
        <taxon>Polystomatidae</taxon>
        <taxon>Protopolystoma</taxon>
    </lineage>
</organism>
<dbReference type="Proteomes" id="UP000784294">
    <property type="component" value="Unassembled WGS sequence"/>
</dbReference>
<comment type="caution">
    <text evidence="2">The sequence shown here is derived from an EMBL/GenBank/DDBJ whole genome shotgun (WGS) entry which is preliminary data.</text>
</comment>
<gene>
    <name evidence="2" type="ORF">PXEA_LOCUS3945</name>
</gene>
<proteinExistence type="predicted"/>
<reference evidence="2" key="1">
    <citation type="submission" date="2018-11" db="EMBL/GenBank/DDBJ databases">
        <authorList>
            <consortium name="Pathogen Informatics"/>
        </authorList>
    </citation>
    <scope>NUCLEOTIDE SEQUENCE</scope>
</reference>